<dbReference type="KEGG" id="fla:SY85_09885"/>
<dbReference type="STRING" id="1492898.SY85_09885"/>
<proteinExistence type="predicted"/>
<feature type="compositionally biased region" description="Low complexity" evidence="1">
    <location>
        <begin position="15"/>
        <end position="24"/>
    </location>
</feature>
<evidence type="ECO:0008006" key="4">
    <source>
        <dbReference type="Google" id="ProtNLM"/>
    </source>
</evidence>
<gene>
    <name evidence="2" type="ORF">SY85_09885</name>
</gene>
<reference evidence="3" key="1">
    <citation type="submission" date="2015-01" db="EMBL/GenBank/DDBJ databases">
        <title>Flavisolibacter sp./LCS9/ whole genome sequencing.</title>
        <authorList>
            <person name="Kim M.K."/>
            <person name="Srinivasan S."/>
            <person name="Lee J.-J."/>
        </authorList>
    </citation>
    <scope>NUCLEOTIDE SEQUENCE [LARGE SCALE GENOMIC DNA]</scope>
    <source>
        <strain evidence="3">LCS9</strain>
    </source>
</reference>
<organism evidence="2 3">
    <name type="scientific">Flavisolibacter tropicus</name>
    <dbReference type="NCBI Taxonomy" id="1492898"/>
    <lineage>
        <taxon>Bacteria</taxon>
        <taxon>Pseudomonadati</taxon>
        <taxon>Bacteroidota</taxon>
        <taxon>Chitinophagia</taxon>
        <taxon>Chitinophagales</taxon>
        <taxon>Chitinophagaceae</taxon>
        <taxon>Flavisolibacter</taxon>
    </lineage>
</organism>
<name>A0A172TVF2_9BACT</name>
<dbReference type="EMBL" id="CP011390">
    <property type="protein sequence ID" value="ANE50763.1"/>
    <property type="molecule type" value="Genomic_DNA"/>
</dbReference>
<evidence type="ECO:0000313" key="2">
    <source>
        <dbReference type="EMBL" id="ANE50763.1"/>
    </source>
</evidence>
<accession>A0A172TVF2</accession>
<dbReference type="AlphaFoldDB" id="A0A172TVF2"/>
<evidence type="ECO:0000313" key="3">
    <source>
        <dbReference type="Proteomes" id="UP000077177"/>
    </source>
</evidence>
<feature type="region of interest" description="Disordered" evidence="1">
    <location>
        <begin position="15"/>
        <end position="35"/>
    </location>
</feature>
<keyword evidence="3" id="KW-1185">Reference proteome</keyword>
<feature type="compositionally biased region" description="Polar residues" evidence="1">
    <location>
        <begin position="25"/>
        <end position="35"/>
    </location>
</feature>
<dbReference type="Proteomes" id="UP000077177">
    <property type="component" value="Chromosome"/>
</dbReference>
<evidence type="ECO:0000256" key="1">
    <source>
        <dbReference type="SAM" id="MobiDB-lite"/>
    </source>
</evidence>
<sequence>MLGFNSLQAQTSAASTTAGTVGTANNPGSSGSWASVTNVQTENNVYATALITGSNKSSNYLDATNWGFQSTNAAAANYIPSNATINGIQVSIKRRKTLTGNVRDSKVILLKSSGEVGVSRASTVSWPTTSAFAAYGNEIDLWGASFTAADLTNSGFGVRIAARNKGKKDAQAEIDYIKITVFFNQTIYYSKNTGNLETLATWGTVSDGTGTAPLNFTRDGQLFILTNRATATLTGNLTISGLNSGFVIGNGAVATPTTLTIPSNYVLTASVNLKDNSSLTITNTTAPVLTSIGANTTVTYNASADQTIADAAYYNLSLSGSGKKLFTTNSAVATTIDNILSITGGVTADNRGNNVIVGGSIANSGYASGTGSYTYSITDANGTLSGNGIYDNLEVDASSSSNSTYSVTLSNSTTVKSTLYLNSGSISNSTNLTMNAGSFIKVEDGTLANALSSTGYDVTYLPSSNTTITAGGELAGTVKNLDVQVGSGATLTLNRNVSMTGNLAISSGTLDVSNSNYNLTVGGNLTNNGTLNLRSNTVTLNGNGVQTIDGSSAQTFNSLTVNNATGGSVQLNKPVTVNNTLTLTNGIVTTSSTNTLTTAANATISGGNSASYINGPLKMTVNSINSTKTFPVGKNGAYRPLSLSIEQNATTSTVYTAEAIAGAPTTRTYTTGIQNVSSVRYYTIGSSNAATLSSATINLSYNTDDQVLNPSVLRVAKSNGTQWANLGGSGSAANNGTISSTSFTSLGDFVLANINSIVLPLTWLGFDATKKVNAIELNWQTAQEVNTAAFVIEKSADGVSWSRIGTLASKNIAGTNTYTFTDAFPAAVNYYRIKQVDIDGQFAYSKTIRIVYSTTSTDIVVYPTIIRNGTINCVIKDQEVLKSGQISVAVYDLSGKLVYANKMKPLPLITFTCSNLAAGQYTVLIGNENNYQQAKVLVQ</sequence>
<protein>
    <recommendedName>
        <fullName evidence="4">Secretion system C-terminal sorting domain-containing protein</fullName>
    </recommendedName>
</protein>
<reference evidence="2 3" key="2">
    <citation type="journal article" date="2016" name="Int. J. Syst. Evol. Microbiol.">
        <title>Flavisolibacter tropicus sp. nov., isolated from tropical soil.</title>
        <authorList>
            <person name="Lee J.J."/>
            <person name="Kang M.S."/>
            <person name="Kim G.S."/>
            <person name="Lee C.S."/>
            <person name="Lim S."/>
            <person name="Lee J."/>
            <person name="Roh S.H."/>
            <person name="Kang H."/>
            <person name="Ha J.M."/>
            <person name="Bae S."/>
            <person name="Jung H.Y."/>
            <person name="Kim M.K."/>
        </authorList>
    </citation>
    <scope>NUCLEOTIDE SEQUENCE [LARGE SCALE GENOMIC DNA]</scope>
    <source>
        <strain evidence="2 3">LCS9</strain>
    </source>
</reference>